<keyword evidence="1" id="KW-1133">Transmembrane helix</keyword>
<protein>
    <submittedName>
        <fullName evidence="2">DUF378 domain-containing protein</fullName>
    </submittedName>
</protein>
<keyword evidence="1" id="KW-0472">Membrane</keyword>
<dbReference type="EMBL" id="DVGY01000186">
    <property type="protein sequence ID" value="HIR41762.1"/>
    <property type="molecule type" value="Genomic_DNA"/>
</dbReference>
<gene>
    <name evidence="2" type="ORF">IAB36_08040</name>
</gene>
<reference evidence="2" key="2">
    <citation type="journal article" date="2021" name="PeerJ">
        <title>Extensive microbial diversity within the chicken gut microbiome revealed by metagenomics and culture.</title>
        <authorList>
            <person name="Gilroy R."/>
            <person name="Ravi A."/>
            <person name="Getino M."/>
            <person name="Pursley I."/>
            <person name="Horton D.L."/>
            <person name="Alikhan N.F."/>
            <person name="Baker D."/>
            <person name="Gharbi K."/>
            <person name="Hall N."/>
            <person name="Watson M."/>
            <person name="Adriaenssens E.M."/>
            <person name="Foster-Nyarko E."/>
            <person name="Jarju S."/>
            <person name="Secka A."/>
            <person name="Antonio M."/>
            <person name="Oren A."/>
            <person name="Chaudhuri R.R."/>
            <person name="La Ragione R."/>
            <person name="Hildebrand F."/>
            <person name="Pallen M.J."/>
        </authorList>
    </citation>
    <scope>NUCLEOTIDE SEQUENCE</scope>
    <source>
        <strain evidence="2">CHK184-25365</strain>
    </source>
</reference>
<feature type="transmembrane region" description="Helical" evidence="1">
    <location>
        <begin position="38"/>
        <end position="59"/>
    </location>
</feature>
<name>A0A9D1DCX8_9FIRM</name>
<accession>A0A9D1DCX8</accession>
<sequence length="65" mass="7066">MLDKIALALVIIGGINWGLIGLFGFDLVGWLFGGQGAIISRIIFTIVGIAALWCISLFFRRNDVV</sequence>
<dbReference type="PANTHER" id="PTHR37304">
    <property type="entry name" value="MEMBRANE PROTEIN-RELATED"/>
    <property type="match status" value="1"/>
</dbReference>
<evidence type="ECO:0000256" key="1">
    <source>
        <dbReference type="SAM" id="Phobius"/>
    </source>
</evidence>
<evidence type="ECO:0000313" key="3">
    <source>
        <dbReference type="Proteomes" id="UP000886749"/>
    </source>
</evidence>
<dbReference type="InterPro" id="IPR007211">
    <property type="entry name" value="DUF378"/>
</dbReference>
<dbReference type="Pfam" id="PF04070">
    <property type="entry name" value="DUF378"/>
    <property type="match status" value="1"/>
</dbReference>
<dbReference type="Proteomes" id="UP000886749">
    <property type="component" value="Unassembled WGS sequence"/>
</dbReference>
<evidence type="ECO:0000313" key="2">
    <source>
        <dbReference type="EMBL" id="HIR41762.1"/>
    </source>
</evidence>
<dbReference type="PANTHER" id="PTHR37304:SF1">
    <property type="entry name" value="MEMBRANE PROTEIN"/>
    <property type="match status" value="1"/>
</dbReference>
<comment type="caution">
    <text evidence="2">The sequence shown here is derived from an EMBL/GenBank/DDBJ whole genome shotgun (WGS) entry which is preliminary data.</text>
</comment>
<feature type="transmembrane region" description="Helical" evidence="1">
    <location>
        <begin position="7"/>
        <end position="32"/>
    </location>
</feature>
<proteinExistence type="predicted"/>
<organism evidence="2 3">
    <name type="scientific">Candidatus Egerieicola pullicola</name>
    <dbReference type="NCBI Taxonomy" id="2840775"/>
    <lineage>
        <taxon>Bacteria</taxon>
        <taxon>Bacillati</taxon>
        <taxon>Bacillota</taxon>
        <taxon>Clostridia</taxon>
        <taxon>Eubacteriales</taxon>
        <taxon>Oscillospiraceae</taxon>
        <taxon>Oscillospiraceae incertae sedis</taxon>
        <taxon>Candidatus Egerieicola</taxon>
    </lineage>
</organism>
<keyword evidence="1" id="KW-0812">Transmembrane</keyword>
<dbReference type="AlphaFoldDB" id="A0A9D1DCX8"/>
<reference evidence="2" key="1">
    <citation type="submission" date="2020-10" db="EMBL/GenBank/DDBJ databases">
        <authorList>
            <person name="Gilroy R."/>
        </authorList>
    </citation>
    <scope>NUCLEOTIDE SEQUENCE</scope>
    <source>
        <strain evidence="2">CHK184-25365</strain>
    </source>
</reference>